<dbReference type="Proteomes" id="UP001179121">
    <property type="component" value="Chromosome"/>
</dbReference>
<keyword evidence="2" id="KW-1185">Reference proteome</keyword>
<gene>
    <name evidence="1" type="ORF">DNFV4_01804</name>
</gene>
<accession>A0AA86MYQ1</accession>
<dbReference type="EMBL" id="OX365700">
    <property type="protein sequence ID" value="CAI4031378.1"/>
    <property type="molecule type" value="Genomic_DNA"/>
</dbReference>
<dbReference type="KEGG" id="nti:DNFV4_01804"/>
<dbReference type="AlphaFoldDB" id="A0AA86MYQ1"/>
<protein>
    <submittedName>
        <fullName evidence="1">Uncharacterized protein</fullName>
    </submittedName>
</protein>
<organism evidence="1 2">
    <name type="scientific">Nitrospira tepida</name>
    <dbReference type="NCBI Taxonomy" id="2973512"/>
    <lineage>
        <taxon>Bacteria</taxon>
        <taxon>Pseudomonadati</taxon>
        <taxon>Nitrospirota</taxon>
        <taxon>Nitrospiria</taxon>
        <taxon>Nitrospirales</taxon>
        <taxon>Nitrospiraceae</taxon>
        <taxon>Nitrospira</taxon>
    </lineage>
</organism>
<name>A0AA86MYQ1_9BACT</name>
<evidence type="ECO:0000313" key="1">
    <source>
        <dbReference type="EMBL" id="CAI4031378.1"/>
    </source>
</evidence>
<sequence>MSAAERLAPDIEQFWKKLDELDEEATFSLSDLVGSQYQNIFMMLYGFAIENLCKAHVVTKLSKDDRLRLKSGRLPNRLNTHDLEDLVTRGVGLAVDNGEKELLKTLEAAVKWAGRYPVSTGPGNQKKHEIKEQLLAMPQGFSGSDLTRTRQLARRIKDVPIKAPA</sequence>
<evidence type="ECO:0000313" key="2">
    <source>
        <dbReference type="Proteomes" id="UP001179121"/>
    </source>
</evidence>
<proteinExistence type="predicted"/>
<reference evidence="1" key="1">
    <citation type="submission" date="2022-10" db="EMBL/GenBank/DDBJ databases">
        <authorList>
            <person name="Koch H."/>
        </authorList>
    </citation>
    <scope>NUCLEOTIDE SEQUENCE</scope>
    <source>
        <strain evidence="1">DNF</strain>
    </source>
</reference>